<evidence type="ECO:0000313" key="1">
    <source>
        <dbReference type="EMBL" id="MCH5596596.1"/>
    </source>
</evidence>
<organism evidence="1 2">
    <name type="scientific">Niabella ginsengisoli</name>
    <dbReference type="NCBI Taxonomy" id="522298"/>
    <lineage>
        <taxon>Bacteria</taxon>
        <taxon>Pseudomonadati</taxon>
        <taxon>Bacteroidota</taxon>
        <taxon>Chitinophagia</taxon>
        <taxon>Chitinophagales</taxon>
        <taxon>Chitinophagaceae</taxon>
        <taxon>Niabella</taxon>
    </lineage>
</organism>
<keyword evidence="2" id="KW-1185">Reference proteome</keyword>
<dbReference type="EMBL" id="JAKWBL010000001">
    <property type="protein sequence ID" value="MCH5596596.1"/>
    <property type="molecule type" value="Genomic_DNA"/>
</dbReference>
<sequence length="214" mass="23817">MGGTVLGAELFIQTGCKTTPEKEAAEAGVKALPDFFTKDEIAYLDEIAETILPKTATPGAKDAKVGEFMNVMVRDCYTPEDQKIFKDGIETLEKRSKEKYSNGFMQMQPQQRTELLTALDKEAKEFNKTDEYKAKKEALAKEEHIKDSIAETKGNFGYAAASMPKHYFSMMKELTLLGFFTSEPGATKALRYAAVPGKYDPCMPYKTGDKAWAT</sequence>
<dbReference type="Pfam" id="PF13618">
    <property type="entry name" value="Gluconate_2-dh3"/>
    <property type="match status" value="1"/>
</dbReference>
<accession>A0ABS9SE09</accession>
<protein>
    <submittedName>
        <fullName evidence="1">Gluconate 2-dehydrogenase subunit 3 family protein</fullName>
    </submittedName>
</protein>
<evidence type="ECO:0000313" key="2">
    <source>
        <dbReference type="Proteomes" id="UP001202248"/>
    </source>
</evidence>
<dbReference type="RefSeq" id="WP_240825794.1">
    <property type="nucleotide sequence ID" value="NZ_JAKWBL010000001.1"/>
</dbReference>
<comment type="caution">
    <text evidence="1">The sequence shown here is derived from an EMBL/GenBank/DDBJ whole genome shotgun (WGS) entry which is preliminary data.</text>
</comment>
<dbReference type="Proteomes" id="UP001202248">
    <property type="component" value="Unassembled WGS sequence"/>
</dbReference>
<reference evidence="1 2" key="1">
    <citation type="submission" date="2022-02" db="EMBL/GenBank/DDBJ databases">
        <authorList>
            <person name="Min J."/>
        </authorList>
    </citation>
    <scope>NUCLEOTIDE SEQUENCE [LARGE SCALE GENOMIC DNA]</scope>
    <source>
        <strain evidence="1 2">GR10-1</strain>
    </source>
</reference>
<dbReference type="InterPro" id="IPR027056">
    <property type="entry name" value="Gluconate_2DH_su3"/>
</dbReference>
<name>A0ABS9SE09_9BACT</name>
<proteinExistence type="predicted"/>
<gene>
    <name evidence="1" type="ORF">MKP09_00955</name>
</gene>